<dbReference type="SUPFAM" id="SSF55383">
    <property type="entry name" value="Copper amine oxidase, domain N"/>
    <property type="match status" value="1"/>
</dbReference>
<evidence type="ECO:0000256" key="1">
    <source>
        <dbReference type="SAM" id="SignalP"/>
    </source>
</evidence>
<feature type="signal peptide" evidence="1">
    <location>
        <begin position="1"/>
        <end position="26"/>
    </location>
</feature>
<feature type="chain" id="PRO_5041934051" description="Copper amine oxidase-like N-terminal domain-containing protein" evidence="1">
    <location>
        <begin position="27"/>
        <end position="404"/>
    </location>
</feature>
<evidence type="ECO:0000313" key="3">
    <source>
        <dbReference type="EMBL" id="AWV33253.1"/>
    </source>
</evidence>
<sequence length="404" mass="44386">MLSFHSKAWLSVLMLSTLLLPATMSASSSLTVSESSVLAQASSANPSQVYYQFGIPGGYIGGPALLKNGVIYVDVRGIAEQTGLKMEWDKSGKRALFKGWTKSFAVRIGSQTGVLDGKAVDLGGIPFKSKEDGIYVPARFIVKAFEGSHLRLDSTTNTLLADDLKTYNVFTESFGGRTYTLVKASGDLYVSQGKDTVIKLTSLQTNFDWAGMKIEKTAGGLLVIKIIDSYGEPHINTREITLIFKNGALLRKATFAYQFRGDADFKPYDGNLILHDGNTLRFIQDGTGNVIDTLDLVKLGGEEDAYYVEGIDKEIILLRGNQNGLLTLIDRQTGERTLLYKELLTAKDQEYAENNDVPFKGDTLKFVKRSGDKLYFINDSPLTGKKEVIYSIEGHSNNSKNTTD</sequence>
<dbReference type="Gene3D" id="3.30.457.10">
    <property type="entry name" value="Copper amine oxidase-like, N-terminal domain"/>
    <property type="match status" value="1"/>
</dbReference>
<keyword evidence="1" id="KW-0732">Signal</keyword>
<dbReference type="RefSeq" id="WP_081394196.1">
    <property type="nucleotide sequence ID" value="NZ_CP021965.1"/>
</dbReference>
<accession>A0AAD0P301</accession>
<reference evidence="3 4" key="1">
    <citation type="submission" date="2017-06" db="EMBL/GenBank/DDBJ databases">
        <title>Complete genome sequence of Paenibacillus odorifer CBA7130.</title>
        <authorList>
            <person name="Nam Y.-D."/>
            <person name="Kang J."/>
            <person name="Chung W.-H."/>
        </authorList>
    </citation>
    <scope>NUCLEOTIDE SEQUENCE [LARGE SCALE GENOMIC DNA]</scope>
    <source>
        <strain evidence="3 4">CBA7130</strain>
    </source>
</reference>
<evidence type="ECO:0000313" key="4">
    <source>
        <dbReference type="Proteomes" id="UP000249163"/>
    </source>
</evidence>
<proteinExistence type="predicted"/>
<dbReference type="EMBL" id="CP021965">
    <property type="protein sequence ID" value="AWV33253.1"/>
    <property type="molecule type" value="Genomic_DNA"/>
</dbReference>
<name>A0AAD0P301_9BACL</name>
<dbReference type="Pfam" id="PF07833">
    <property type="entry name" value="Cu_amine_oxidN1"/>
    <property type="match status" value="1"/>
</dbReference>
<gene>
    <name evidence="3" type="ORF">CD191_11850</name>
</gene>
<dbReference type="Proteomes" id="UP000249163">
    <property type="component" value="Chromosome"/>
</dbReference>
<feature type="domain" description="Copper amine oxidase-like N-terminal" evidence="2">
    <location>
        <begin position="63"/>
        <end position="146"/>
    </location>
</feature>
<dbReference type="InterPro" id="IPR036582">
    <property type="entry name" value="Mao_N_sf"/>
</dbReference>
<dbReference type="InterPro" id="IPR012854">
    <property type="entry name" value="Cu_amine_oxidase-like_N"/>
</dbReference>
<organism evidence="3 4">
    <name type="scientific">Paenibacillus odorifer</name>
    <dbReference type="NCBI Taxonomy" id="189426"/>
    <lineage>
        <taxon>Bacteria</taxon>
        <taxon>Bacillati</taxon>
        <taxon>Bacillota</taxon>
        <taxon>Bacilli</taxon>
        <taxon>Bacillales</taxon>
        <taxon>Paenibacillaceae</taxon>
        <taxon>Paenibacillus</taxon>
    </lineage>
</organism>
<dbReference type="AlphaFoldDB" id="A0AAD0P301"/>
<evidence type="ECO:0000259" key="2">
    <source>
        <dbReference type="Pfam" id="PF07833"/>
    </source>
</evidence>
<protein>
    <recommendedName>
        <fullName evidence="2">Copper amine oxidase-like N-terminal domain-containing protein</fullName>
    </recommendedName>
</protein>